<dbReference type="PANTHER" id="PTHR43071">
    <property type="entry name" value="2-AMINO-4-HYDROXY-6-HYDROXYMETHYLDIHYDROPTERIDINE PYROPHOSPHOKINASE"/>
    <property type="match status" value="1"/>
</dbReference>
<evidence type="ECO:0000256" key="4">
    <source>
        <dbReference type="ARBA" id="ARBA00022679"/>
    </source>
</evidence>
<dbReference type="AlphaFoldDB" id="N4WNE5"/>
<evidence type="ECO:0000313" key="11">
    <source>
        <dbReference type="Proteomes" id="UP000012283"/>
    </source>
</evidence>
<keyword evidence="5" id="KW-0547">Nucleotide-binding</keyword>
<dbReference type="PROSITE" id="PS00794">
    <property type="entry name" value="HPPK"/>
    <property type="match status" value="1"/>
</dbReference>
<dbReference type="SUPFAM" id="SSF55083">
    <property type="entry name" value="6-hydroxymethyl-7,8-dihydropterin pyrophosphokinase, HPPK"/>
    <property type="match status" value="1"/>
</dbReference>
<dbReference type="PANTHER" id="PTHR43071:SF1">
    <property type="entry name" value="2-AMINO-4-HYDROXY-6-HYDROXYMETHYLDIHYDROPTERIDINE PYROPHOSPHOKINASE"/>
    <property type="match status" value="1"/>
</dbReference>
<dbReference type="InterPro" id="IPR000550">
    <property type="entry name" value="Hppk"/>
</dbReference>
<dbReference type="Pfam" id="PF01288">
    <property type="entry name" value="HPPK"/>
    <property type="match status" value="1"/>
</dbReference>
<dbReference type="GO" id="GO:0005524">
    <property type="term" value="F:ATP binding"/>
    <property type="evidence" value="ECO:0007669"/>
    <property type="project" value="UniProtKB-KW"/>
</dbReference>
<dbReference type="InterPro" id="IPR035907">
    <property type="entry name" value="Hppk_sf"/>
</dbReference>
<evidence type="ECO:0000256" key="7">
    <source>
        <dbReference type="ARBA" id="ARBA00022840"/>
    </source>
</evidence>
<evidence type="ECO:0000256" key="6">
    <source>
        <dbReference type="ARBA" id="ARBA00022777"/>
    </source>
</evidence>
<accession>N4WNE5</accession>
<dbReference type="Proteomes" id="UP000012283">
    <property type="component" value="Unassembled WGS sequence"/>
</dbReference>
<comment type="pathway">
    <text evidence="2">Cofactor biosynthesis; tetrahydrofolate biosynthesis; 2-amino-4-hydroxy-6-hydroxymethyl-7,8-dihydropteridine diphosphate from 7,8-dihydroneopterin triphosphate: step 4/4.</text>
</comment>
<evidence type="ECO:0000259" key="9">
    <source>
        <dbReference type="PROSITE" id="PS00794"/>
    </source>
</evidence>
<protein>
    <recommendedName>
        <fullName evidence="3">2-amino-4-hydroxy-6-hydroxymethyldihydropteridine diphosphokinase</fullName>
        <ecNumber evidence="3">2.7.6.3</ecNumber>
    </recommendedName>
</protein>
<dbReference type="EMBL" id="APML01000018">
    <property type="protein sequence ID" value="ENH97647.1"/>
    <property type="molecule type" value="Genomic_DNA"/>
</dbReference>
<dbReference type="STRING" id="1308866.J416_04596"/>
<keyword evidence="8" id="KW-0289">Folate biosynthesis</keyword>
<dbReference type="RefSeq" id="WP_003465917.1">
    <property type="nucleotide sequence ID" value="NZ_APML01000018.1"/>
</dbReference>
<keyword evidence="7" id="KW-0067">ATP-binding</keyword>
<evidence type="ECO:0000313" key="10">
    <source>
        <dbReference type="EMBL" id="ENH97647.1"/>
    </source>
</evidence>
<dbReference type="GO" id="GO:0016301">
    <property type="term" value="F:kinase activity"/>
    <property type="evidence" value="ECO:0007669"/>
    <property type="project" value="UniProtKB-KW"/>
</dbReference>
<keyword evidence="11" id="KW-1185">Reference proteome</keyword>
<evidence type="ECO:0000256" key="1">
    <source>
        <dbReference type="ARBA" id="ARBA00000198"/>
    </source>
</evidence>
<evidence type="ECO:0000256" key="5">
    <source>
        <dbReference type="ARBA" id="ARBA00022741"/>
    </source>
</evidence>
<dbReference type="PATRIC" id="fig|1308866.3.peg.927"/>
<comment type="catalytic activity">
    <reaction evidence="1">
        <text>6-hydroxymethyl-7,8-dihydropterin + ATP = (7,8-dihydropterin-6-yl)methyl diphosphate + AMP + H(+)</text>
        <dbReference type="Rhea" id="RHEA:11412"/>
        <dbReference type="ChEBI" id="CHEBI:15378"/>
        <dbReference type="ChEBI" id="CHEBI:30616"/>
        <dbReference type="ChEBI" id="CHEBI:44841"/>
        <dbReference type="ChEBI" id="CHEBI:72950"/>
        <dbReference type="ChEBI" id="CHEBI:456215"/>
        <dbReference type="EC" id="2.7.6.3"/>
    </reaction>
</comment>
<dbReference type="EC" id="2.7.6.3" evidence="3"/>
<dbReference type="CDD" id="cd00483">
    <property type="entry name" value="HPPK"/>
    <property type="match status" value="1"/>
</dbReference>
<dbReference type="eggNOG" id="COG0801">
    <property type="taxonomic scope" value="Bacteria"/>
</dbReference>
<dbReference type="GO" id="GO:0046656">
    <property type="term" value="P:folic acid biosynthetic process"/>
    <property type="evidence" value="ECO:0007669"/>
    <property type="project" value="UniProtKB-KW"/>
</dbReference>
<name>N4WNE5_9BACI</name>
<dbReference type="UniPathway" id="UPA00077">
    <property type="reaction ID" value="UER00155"/>
</dbReference>
<dbReference type="OrthoDB" id="9808041at2"/>
<comment type="caution">
    <text evidence="10">The sequence shown here is derived from an EMBL/GenBank/DDBJ whole genome shotgun (WGS) entry which is preliminary data.</text>
</comment>
<keyword evidence="4" id="KW-0808">Transferase</keyword>
<evidence type="ECO:0000256" key="2">
    <source>
        <dbReference type="ARBA" id="ARBA00005051"/>
    </source>
</evidence>
<keyword evidence="6 10" id="KW-0418">Kinase</keyword>
<dbReference type="GO" id="GO:0003848">
    <property type="term" value="F:2-amino-4-hydroxy-6-hydroxymethyldihydropteridine diphosphokinase activity"/>
    <property type="evidence" value="ECO:0007669"/>
    <property type="project" value="UniProtKB-EC"/>
</dbReference>
<dbReference type="GO" id="GO:0046654">
    <property type="term" value="P:tetrahydrofolate biosynthetic process"/>
    <property type="evidence" value="ECO:0007669"/>
    <property type="project" value="UniProtKB-UniPathway"/>
</dbReference>
<evidence type="ECO:0000256" key="8">
    <source>
        <dbReference type="ARBA" id="ARBA00022909"/>
    </source>
</evidence>
<proteinExistence type="predicted"/>
<sequence>MSIAYIALGSNIEPRYEYLQSAIKMLELSEGVASVRSSSIYQTDPVGVTEQEKFLNMVIEVETDQSATGLLMICQSIEKELGRKREIRWGPRTIDLDIILYNHENIDTEQLSVPHPRMKERAFVLIPLYELDRHLFLPTYQQSVASLLEELPVEEKRGVETWQLTNGENELKHFEN</sequence>
<gene>
    <name evidence="10" type="ORF">J416_04596</name>
</gene>
<reference evidence="10 11" key="1">
    <citation type="submission" date="2013-03" db="EMBL/GenBank/DDBJ databases">
        <title>Draft genome sequence of Gracibacillus halophilus YIM-C55.5, a moderately halophilic and thermophilic organism from the Xiaochaidamu salt lake.</title>
        <authorList>
            <person name="Sugumar T."/>
            <person name="Polireddy D.R."/>
            <person name="Antony A."/>
            <person name="Madhava Y.R."/>
            <person name="Sivakumar N."/>
        </authorList>
    </citation>
    <scope>NUCLEOTIDE SEQUENCE [LARGE SCALE GENOMIC DNA]</scope>
    <source>
        <strain evidence="10 11">YIM-C55.5</strain>
    </source>
</reference>
<evidence type="ECO:0000256" key="3">
    <source>
        <dbReference type="ARBA" id="ARBA00013253"/>
    </source>
</evidence>
<dbReference type="NCBIfam" id="TIGR01498">
    <property type="entry name" value="folK"/>
    <property type="match status" value="1"/>
</dbReference>
<organism evidence="10 11">
    <name type="scientific">Gracilibacillus halophilus YIM-C55.5</name>
    <dbReference type="NCBI Taxonomy" id="1308866"/>
    <lineage>
        <taxon>Bacteria</taxon>
        <taxon>Bacillati</taxon>
        <taxon>Bacillota</taxon>
        <taxon>Bacilli</taxon>
        <taxon>Bacillales</taxon>
        <taxon>Bacillaceae</taxon>
        <taxon>Gracilibacillus</taxon>
    </lineage>
</organism>
<dbReference type="Gene3D" id="3.30.70.560">
    <property type="entry name" value="7,8-Dihydro-6-hydroxymethylpterin-pyrophosphokinase HPPK"/>
    <property type="match status" value="1"/>
</dbReference>
<feature type="domain" description="7,8-dihydro-6-hydroxymethylpterin-pyrophosphokinase" evidence="9">
    <location>
        <begin position="88"/>
        <end position="99"/>
    </location>
</feature>